<gene>
    <name evidence="2" type="ORF">H5V45_12950</name>
</gene>
<dbReference type="Proteomes" id="UP000523955">
    <property type="component" value="Unassembled WGS sequence"/>
</dbReference>
<comment type="caution">
    <text evidence="2">The sequence shown here is derived from an EMBL/GenBank/DDBJ whole genome shotgun (WGS) entry which is preliminary data.</text>
</comment>
<feature type="compositionally biased region" description="Low complexity" evidence="1">
    <location>
        <begin position="54"/>
        <end position="64"/>
    </location>
</feature>
<accession>A0A7X0VAX0</accession>
<sequence>MSKMDDMRAMREANFAAAPPRTARATPPADEVPVAPPTRKAAPAKKAPAKKASKPPAAMTSATPDEGRRCGHRAISGRSCTREHGHEEKSHRYG</sequence>
<feature type="compositionally biased region" description="Low complexity" evidence="1">
    <location>
        <begin position="37"/>
        <end position="46"/>
    </location>
</feature>
<evidence type="ECO:0000313" key="3">
    <source>
        <dbReference type="Proteomes" id="UP000523955"/>
    </source>
</evidence>
<reference evidence="2 3" key="1">
    <citation type="submission" date="2020-08" db="EMBL/GenBank/DDBJ databases">
        <authorList>
            <person name="Seo M.-J."/>
        </authorList>
    </citation>
    <scope>NUCLEOTIDE SEQUENCE [LARGE SCALE GENOMIC DNA]</scope>
    <source>
        <strain evidence="2 3">KIGAM211</strain>
    </source>
</reference>
<evidence type="ECO:0000313" key="2">
    <source>
        <dbReference type="EMBL" id="MBB6628229.1"/>
    </source>
</evidence>
<feature type="compositionally biased region" description="Basic and acidic residues" evidence="1">
    <location>
        <begin position="80"/>
        <end position="94"/>
    </location>
</feature>
<organism evidence="2 3">
    <name type="scientific">Nocardioides luti</name>
    <dbReference type="NCBI Taxonomy" id="2761101"/>
    <lineage>
        <taxon>Bacteria</taxon>
        <taxon>Bacillati</taxon>
        <taxon>Actinomycetota</taxon>
        <taxon>Actinomycetes</taxon>
        <taxon>Propionibacteriales</taxon>
        <taxon>Nocardioidaceae</taxon>
        <taxon>Nocardioides</taxon>
    </lineage>
</organism>
<protein>
    <submittedName>
        <fullName evidence="2">Uncharacterized protein</fullName>
    </submittedName>
</protein>
<keyword evidence="3" id="KW-1185">Reference proteome</keyword>
<evidence type="ECO:0000256" key="1">
    <source>
        <dbReference type="SAM" id="MobiDB-lite"/>
    </source>
</evidence>
<proteinExistence type="predicted"/>
<feature type="region of interest" description="Disordered" evidence="1">
    <location>
        <begin position="1"/>
        <end position="94"/>
    </location>
</feature>
<dbReference type="EMBL" id="JACKXE010000001">
    <property type="protein sequence ID" value="MBB6628229.1"/>
    <property type="molecule type" value="Genomic_DNA"/>
</dbReference>
<dbReference type="AlphaFoldDB" id="A0A7X0VAX0"/>
<dbReference type="RefSeq" id="WP_185253309.1">
    <property type="nucleotide sequence ID" value="NZ_JACKXE010000001.1"/>
</dbReference>
<feature type="compositionally biased region" description="Basic and acidic residues" evidence="1">
    <location>
        <begin position="1"/>
        <end position="11"/>
    </location>
</feature>
<name>A0A7X0VAX0_9ACTN</name>
<feature type="compositionally biased region" description="Low complexity" evidence="1">
    <location>
        <begin position="16"/>
        <end position="29"/>
    </location>
</feature>